<sequence length="437" mass="47709">MGPAPDLPSEHDLPLYSLYEEQSGPLLPTPEPSQAEAEPTSDEDRSPPSSCSTLPRRELSGYSLSLVFGPERPTRPSHLALRIHGEILTFHILASLCLLWVIRTLSSQLTITPVEQGKKKLFCIVLRLKAIVGLIGVGLRRINVCERVERRGIDRAEFGVRRDTLASLLSGNHDWGVWVSEPGPNTLYYVNLSASDWSLSERPWLVVITPLAPRSTSTSNSKAHLSILTPSFELSRSKRLPFALCPTDIFRHLLGDLGKKQVVTDGIGEALKRVKGRGLEVKVGLVGELIREQRMRKTRRERDLLRCVSKVTMHALRKVQKHLRVGMTEKQGEALISNALTSAGLTDLSIIVLFGPNGAIPHASASENKRLEPGEFALFDVVGGGGGGTFKGYVLLPNDMGNGIGLQGHEAPYLNAGNKGTMMKEGEVFSIEPGGLC</sequence>
<gene>
    <name evidence="3" type="ORF">BQ2448_5482</name>
</gene>
<evidence type="ECO:0000256" key="1">
    <source>
        <dbReference type="SAM" id="MobiDB-lite"/>
    </source>
</evidence>
<dbReference type="Gene3D" id="3.40.350.10">
    <property type="entry name" value="Creatinase/prolidase N-terminal domain"/>
    <property type="match status" value="1"/>
</dbReference>
<evidence type="ECO:0000313" key="4">
    <source>
        <dbReference type="Proteomes" id="UP000198372"/>
    </source>
</evidence>
<dbReference type="STRING" id="269621.A0A238F714"/>
<protein>
    <submittedName>
        <fullName evidence="3">BQ2448_5482 protein</fullName>
    </submittedName>
</protein>
<dbReference type="PANTHER" id="PTHR46112:SF2">
    <property type="entry name" value="XAA-PRO AMINOPEPTIDASE P-RELATED"/>
    <property type="match status" value="1"/>
</dbReference>
<dbReference type="Proteomes" id="UP000198372">
    <property type="component" value="Unassembled WGS sequence"/>
</dbReference>
<feature type="domain" description="Peptidase M24" evidence="2">
    <location>
        <begin position="392"/>
        <end position="434"/>
    </location>
</feature>
<dbReference type="InterPro" id="IPR050659">
    <property type="entry name" value="Peptidase_M24B"/>
</dbReference>
<dbReference type="InterPro" id="IPR036005">
    <property type="entry name" value="Creatinase/aminopeptidase-like"/>
</dbReference>
<dbReference type="Pfam" id="PF00557">
    <property type="entry name" value="Peptidase_M24"/>
    <property type="match status" value="2"/>
</dbReference>
<feature type="region of interest" description="Disordered" evidence="1">
    <location>
        <begin position="20"/>
        <end position="54"/>
    </location>
</feature>
<proteinExistence type="predicted"/>
<evidence type="ECO:0000313" key="3">
    <source>
        <dbReference type="EMBL" id="SCV67871.1"/>
    </source>
</evidence>
<reference evidence="4" key="1">
    <citation type="submission" date="2016-09" db="EMBL/GenBank/DDBJ databases">
        <authorList>
            <person name="Jeantristanb JTB J.-T."/>
            <person name="Ricardo R."/>
        </authorList>
    </citation>
    <scope>NUCLEOTIDE SEQUENCE [LARGE SCALE GENOMIC DNA]</scope>
</reference>
<dbReference type="InterPro" id="IPR029149">
    <property type="entry name" value="Creatin/AminoP/Spt16_N"/>
</dbReference>
<feature type="domain" description="Peptidase M24" evidence="2">
    <location>
        <begin position="304"/>
        <end position="385"/>
    </location>
</feature>
<organism evidence="3 4">
    <name type="scientific">Microbotryum intermedium</name>
    <dbReference type="NCBI Taxonomy" id="269621"/>
    <lineage>
        <taxon>Eukaryota</taxon>
        <taxon>Fungi</taxon>
        <taxon>Dikarya</taxon>
        <taxon>Basidiomycota</taxon>
        <taxon>Pucciniomycotina</taxon>
        <taxon>Microbotryomycetes</taxon>
        <taxon>Microbotryales</taxon>
        <taxon>Microbotryaceae</taxon>
        <taxon>Microbotryum</taxon>
    </lineage>
</organism>
<evidence type="ECO:0000259" key="2">
    <source>
        <dbReference type="Pfam" id="PF00557"/>
    </source>
</evidence>
<accession>A0A238F714</accession>
<dbReference type="PANTHER" id="PTHR46112">
    <property type="entry name" value="AMINOPEPTIDASE"/>
    <property type="match status" value="1"/>
</dbReference>
<dbReference type="SUPFAM" id="SSF55920">
    <property type="entry name" value="Creatinase/aminopeptidase"/>
    <property type="match status" value="1"/>
</dbReference>
<dbReference type="Gene3D" id="3.90.230.10">
    <property type="entry name" value="Creatinase/methionine aminopeptidase superfamily"/>
    <property type="match status" value="2"/>
</dbReference>
<dbReference type="InterPro" id="IPR000994">
    <property type="entry name" value="Pept_M24"/>
</dbReference>
<name>A0A238F714_9BASI</name>
<dbReference type="EMBL" id="FMSP01000002">
    <property type="protein sequence ID" value="SCV67871.1"/>
    <property type="molecule type" value="Genomic_DNA"/>
</dbReference>
<keyword evidence="4" id="KW-1185">Reference proteome</keyword>
<dbReference type="OrthoDB" id="9995434at2759"/>
<dbReference type="AlphaFoldDB" id="A0A238F714"/>